<accession>A0A2A5JKK0</accession>
<reference evidence="3" key="1">
    <citation type="journal article" date="2019" name="Genome Announc.">
        <title>Draft Genome Sequence of Pseudoalteromonas piscicida Strain 36Y ROTHPW, an Hypersaline Seawater Isolate from the South Coast of Sonora, Mexico.</title>
        <authorList>
            <person name="Sanchez-Diaz R."/>
            <person name="Molina-Garza Z.J."/>
            <person name="Cruz-Suarez L.E."/>
            <person name="Selvin J."/>
            <person name="Kiran G.S."/>
            <person name="Ibarra-Gamez J.C."/>
            <person name="Gomez-Gil B."/>
            <person name="Galaviz-Silva L."/>
        </authorList>
    </citation>
    <scope>NUCLEOTIDE SEQUENCE [LARGE SCALE GENOMIC DNA]</scope>
    <source>
        <strain evidence="3">36Y_RITHPW</strain>
    </source>
</reference>
<dbReference type="OrthoDB" id="6306870at2"/>
<dbReference type="RefSeq" id="WP_099643774.1">
    <property type="nucleotide sequence ID" value="NZ_JAQPZX010000034.1"/>
</dbReference>
<gene>
    <name evidence="2" type="ORF">CEX98_20040</name>
</gene>
<organism evidence="2 3">
    <name type="scientific">Pseudoalteromonas piscicida</name>
    <dbReference type="NCBI Taxonomy" id="43662"/>
    <lineage>
        <taxon>Bacteria</taxon>
        <taxon>Pseudomonadati</taxon>
        <taxon>Pseudomonadota</taxon>
        <taxon>Gammaproteobacteria</taxon>
        <taxon>Alteromonadales</taxon>
        <taxon>Pseudoalteromonadaceae</taxon>
        <taxon>Pseudoalteromonas</taxon>
    </lineage>
</organism>
<feature type="transmembrane region" description="Helical" evidence="1">
    <location>
        <begin position="127"/>
        <end position="149"/>
    </location>
</feature>
<dbReference type="EMBL" id="NKHF01000100">
    <property type="protein sequence ID" value="PCK29965.1"/>
    <property type="molecule type" value="Genomic_DNA"/>
</dbReference>
<proteinExistence type="predicted"/>
<keyword evidence="1" id="KW-0812">Transmembrane</keyword>
<dbReference type="Proteomes" id="UP000228621">
    <property type="component" value="Unassembled WGS sequence"/>
</dbReference>
<evidence type="ECO:0000256" key="1">
    <source>
        <dbReference type="SAM" id="Phobius"/>
    </source>
</evidence>
<keyword evidence="3" id="KW-1185">Reference proteome</keyword>
<comment type="caution">
    <text evidence="2">The sequence shown here is derived from an EMBL/GenBank/DDBJ whole genome shotgun (WGS) entry which is preliminary data.</text>
</comment>
<name>A0A2A5JKK0_PSEO7</name>
<feature type="transmembrane region" description="Helical" evidence="1">
    <location>
        <begin position="35"/>
        <end position="60"/>
    </location>
</feature>
<feature type="transmembrane region" description="Helical" evidence="1">
    <location>
        <begin position="72"/>
        <end position="96"/>
    </location>
</feature>
<keyword evidence="1" id="KW-1133">Transmembrane helix</keyword>
<sequence length="223" mass="25902">MRKIDNDSEYYTWFMDTSKQCGKFVYEQPGVLISLGYLTLNLSGFVYLLFLFNAFSIDIIKYMELSDFMMAFLAEPAILFATFSAIICSSSIAYLMSRLYKLSGGTTFKGWKSWLLTYRMLYRFNPFYTFVIVTIFVFPNLYAGLLGAWNSDSIKQGDGKLYSFDLINPINLDQQGKRHFKDMQIILESERYVFLYEQSKSRTVILSRENIASIQMGVQDIDN</sequence>
<protein>
    <submittedName>
        <fullName evidence="2">Uncharacterized protein</fullName>
    </submittedName>
</protein>
<evidence type="ECO:0000313" key="3">
    <source>
        <dbReference type="Proteomes" id="UP000228621"/>
    </source>
</evidence>
<dbReference type="AlphaFoldDB" id="A0A2A5JKK0"/>
<evidence type="ECO:0000313" key="2">
    <source>
        <dbReference type="EMBL" id="PCK29965.1"/>
    </source>
</evidence>
<keyword evidence="1" id="KW-0472">Membrane</keyword>